<keyword evidence="2" id="KW-1185">Reference proteome</keyword>
<evidence type="ECO:0000313" key="1">
    <source>
        <dbReference type="EMBL" id="EMS77120.1"/>
    </source>
</evidence>
<sequence length="295" mass="34179">MIEPANFAALVEKAMILSGRGHMRPVIEKELLHYDILFSLDKEGLLDILTFQGGTSLRLCYGSPRFSEDLDFSGGRDFAGRQMAKMKECLEHYIGARYSLDVLVKEPRELRADPDHDGLKVDKWQLTVVSSPGQRHLPRQRIKIEVANVPAYSRIPRALQTNYDFLPDGYGDTLVLTETLAEIMADKLVSLVNTQHYVRHRDIWDLRWLKQAGTEINHGWVNNKIDDYCVNDYDLKLESTWQRLPEIIHGEAFKSEMARFLPMDVQERTFMKDKFCDYLTSEIRGLLDEVRRGMR</sequence>
<protein>
    <recommendedName>
        <fullName evidence="3">Nucleotidyl transferase AbiEii/AbiGii toxin family protein</fullName>
    </recommendedName>
</protein>
<accession>S0FR06</accession>
<evidence type="ECO:0000313" key="2">
    <source>
        <dbReference type="Proteomes" id="UP000014216"/>
    </source>
</evidence>
<dbReference type="PATRIC" id="fig|1286635.3.peg.4970"/>
<dbReference type="Proteomes" id="UP000014216">
    <property type="component" value="Unassembled WGS sequence"/>
</dbReference>
<dbReference type="EMBL" id="APJX01000038">
    <property type="protein sequence ID" value="EMS77120.1"/>
    <property type="molecule type" value="Genomic_DNA"/>
</dbReference>
<dbReference type="OrthoDB" id="5504847at2"/>
<gene>
    <name evidence="1" type="ORF">Dpo_39c00020</name>
</gene>
<comment type="caution">
    <text evidence="1">The sequence shown here is derived from an EMBL/GenBank/DDBJ whole genome shotgun (WGS) entry which is preliminary data.</text>
</comment>
<proteinExistence type="predicted"/>
<dbReference type="RefSeq" id="WP_006968890.1">
    <property type="nucleotide sequence ID" value="NZ_APJX01000038.1"/>
</dbReference>
<name>S0FR06_9BACT</name>
<dbReference type="InterPro" id="IPR014942">
    <property type="entry name" value="AbiEii"/>
</dbReference>
<organism evidence="1 2">
    <name type="scientific">Desulfotignum phosphitoxidans DSM 13687</name>
    <dbReference type="NCBI Taxonomy" id="1286635"/>
    <lineage>
        <taxon>Bacteria</taxon>
        <taxon>Pseudomonadati</taxon>
        <taxon>Thermodesulfobacteriota</taxon>
        <taxon>Desulfobacteria</taxon>
        <taxon>Desulfobacterales</taxon>
        <taxon>Desulfobacteraceae</taxon>
        <taxon>Desulfotignum</taxon>
    </lineage>
</organism>
<dbReference type="Gene3D" id="3.10.450.620">
    <property type="entry name" value="JHP933, nucleotidyltransferase-like core domain"/>
    <property type="match status" value="1"/>
</dbReference>
<reference evidence="1 2" key="1">
    <citation type="journal article" date="2013" name="Genome Announc.">
        <title>Draft Genome Sequence of Desulfotignum phosphitoxidans DSM 13687 Strain FiPS-3.</title>
        <authorList>
            <person name="Poehlein A."/>
            <person name="Daniel R."/>
            <person name="Simeonova D.D."/>
        </authorList>
    </citation>
    <scope>NUCLEOTIDE SEQUENCE [LARGE SCALE GENOMIC DNA]</scope>
    <source>
        <strain evidence="1 2">DSM 13687</strain>
    </source>
</reference>
<evidence type="ECO:0008006" key="3">
    <source>
        <dbReference type="Google" id="ProtNLM"/>
    </source>
</evidence>
<dbReference type="AlphaFoldDB" id="S0FR06"/>
<dbReference type="Pfam" id="PF08843">
    <property type="entry name" value="AbiEii"/>
    <property type="match status" value="1"/>
</dbReference>